<feature type="chain" id="PRO_5022876394" description="DUF2946 domain-containing protein" evidence="1">
    <location>
        <begin position="24"/>
        <end position="104"/>
    </location>
</feature>
<evidence type="ECO:0000313" key="2">
    <source>
        <dbReference type="EMBL" id="QDC45132.1"/>
    </source>
</evidence>
<gene>
    <name evidence="2" type="ORF">FIU01_11785</name>
</gene>
<organism evidence="2 3">
    <name type="scientific">Methylophilus medardicus</name>
    <dbReference type="NCBI Taxonomy" id="2588534"/>
    <lineage>
        <taxon>Bacteria</taxon>
        <taxon>Pseudomonadati</taxon>
        <taxon>Pseudomonadota</taxon>
        <taxon>Betaproteobacteria</taxon>
        <taxon>Nitrosomonadales</taxon>
        <taxon>Methylophilaceae</taxon>
        <taxon>Methylophilus</taxon>
    </lineage>
</organism>
<dbReference type="OrthoDB" id="8537219at2"/>
<evidence type="ECO:0008006" key="4">
    <source>
        <dbReference type="Google" id="ProtNLM"/>
    </source>
</evidence>
<keyword evidence="1" id="KW-0732">Signal</keyword>
<reference evidence="3" key="1">
    <citation type="journal article" date="2019" name="ISME J.">
        <title>Evolution in action: habitat transition from sediment to the pelagial leads to genome streamlining in Methylophilaceae.</title>
        <authorList>
            <person name="Salcher M."/>
            <person name="Schaefle D."/>
            <person name="Kaspar M."/>
            <person name="Neuenschwander S.M."/>
            <person name="Ghai R."/>
        </authorList>
    </citation>
    <scope>NUCLEOTIDE SEQUENCE [LARGE SCALE GENOMIC DNA]</scope>
    <source>
        <strain evidence="3">MMS-M-51</strain>
    </source>
</reference>
<evidence type="ECO:0000313" key="3">
    <source>
        <dbReference type="Proteomes" id="UP000311008"/>
    </source>
</evidence>
<dbReference type="EMBL" id="CP040946">
    <property type="protein sequence ID" value="QDC45132.1"/>
    <property type="molecule type" value="Genomic_DNA"/>
</dbReference>
<accession>A0A5B8CV07</accession>
<keyword evidence="3" id="KW-1185">Reference proteome</keyword>
<protein>
    <recommendedName>
        <fullName evidence="4">DUF2946 domain-containing protein</fullName>
    </recommendedName>
</protein>
<dbReference type="AlphaFoldDB" id="A0A5B8CV07"/>
<dbReference type="KEGG" id="mmec:FIU01_11785"/>
<dbReference type="Proteomes" id="UP000311008">
    <property type="component" value="Chromosome"/>
</dbReference>
<feature type="signal peptide" evidence="1">
    <location>
        <begin position="1"/>
        <end position="23"/>
    </location>
</feature>
<evidence type="ECO:0000256" key="1">
    <source>
        <dbReference type="SAM" id="SignalP"/>
    </source>
</evidence>
<dbReference type="RefSeq" id="WP_140004456.1">
    <property type="nucleotide sequence ID" value="NZ_CP040946.1"/>
</dbReference>
<sequence length="104" mass="11288">MLKRFYVYFVMSLLFAMVQTGIATHEISHIKELTQQSQPDKKQGNEPCALCISIAHAAGALTHTPQWQLPPTVNSPPLTVAGIEVLSPCFAVYSARAPPVNTPA</sequence>
<proteinExistence type="predicted"/>
<name>A0A5B8CV07_9PROT</name>